<gene>
    <name evidence="2" type="ORF">NGRA_3545</name>
</gene>
<organism evidence="2 3">
    <name type="scientific">Nosema granulosis</name>
    <dbReference type="NCBI Taxonomy" id="83296"/>
    <lineage>
        <taxon>Eukaryota</taxon>
        <taxon>Fungi</taxon>
        <taxon>Fungi incertae sedis</taxon>
        <taxon>Microsporidia</taxon>
        <taxon>Nosematidae</taxon>
        <taxon>Nosema</taxon>
    </lineage>
</organism>
<dbReference type="Proteomes" id="UP000740883">
    <property type="component" value="Unassembled WGS sequence"/>
</dbReference>
<feature type="compositionally biased region" description="Acidic residues" evidence="1">
    <location>
        <begin position="38"/>
        <end position="53"/>
    </location>
</feature>
<protein>
    <submittedName>
        <fullName evidence="2">Uncharacterized protein</fullName>
    </submittedName>
</protein>
<name>A0A9P6GVZ3_9MICR</name>
<evidence type="ECO:0000313" key="3">
    <source>
        <dbReference type="Proteomes" id="UP000740883"/>
    </source>
</evidence>
<dbReference type="AlphaFoldDB" id="A0A9P6GVZ3"/>
<feature type="region of interest" description="Disordered" evidence="1">
    <location>
        <begin position="1"/>
        <end position="60"/>
    </location>
</feature>
<dbReference type="OrthoDB" id="10003510at2759"/>
<evidence type="ECO:0000256" key="1">
    <source>
        <dbReference type="SAM" id="MobiDB-lite"/>
    </source>
</evidence>
<feature type="non-terminal residue" evidence="2">
    <location>
        <position position="135"/>
    </location>
</feature>
<dbReference type="EMBL" id="SBJO01001419">
    <property type="protein sequence ID" value="KAF9746147.1"/>
    <property type="molecule type" value="Genomic_DNA"/>
</dbReference>
<keyword evidence="3" id="KW-1185">Reference proteome</keyword>
<accession>A0A9P6GVZ3</accession>
<proteinExistence type="predicted"/>
<feature type="compositionally biased region" description="Polar residues" evidence="1">
    <location>
        <begin position="1"/>
        <end position="15"/>
    </location>
</feature>
<reference evidence="2 3" key="1">
    <citation type="journal article" date="2020" name="Genome Biol. Evol.">
        <title>Comparative genomics of strictly vertically transmitted, feminizing microsporidia endosymbionts of amphipod crustaceans.</title>
        <authorList>
            <person name="Cormier A."/>
            <person name="Chebbi M.A."/>
            <person name="Giraud I."/>
            <person name="Wattier R."/>
            <person name="Teixeira M."/>
            <person name="Gilbert C."/>
            <person name="Rigaud T."/>
            <person name="Cordaux R."/>
        </authorList>
    </citation>
    <scope>NUCLEOTIDE SEQUENCE [LARGE SCALE GENOMIC DNA]</scope>
    <source>
        <strain evidence="2 3">Ou3-Ou53</strain>
    </source>
</reference>
<comment type="caution">
    <text evidence="2">The sequence shown here is derived from an EMBL/GenBank/DDBJ whole genome shotgun (WGS) entry which is preliminary data.</text>
</comment>
<evidence type="ECO:0000313" key="2">
    <source>
        <dbReference type="EMBL" id="KAF9746147.1"/>
    </source>
</evidence>
<sequence>MSINRSFSQLSVSQGDSKKKKVTASNNDESNHDILETVNDDAAAEETEIEENDTSSPNNCIQRFKPKYLRVSDHIFKQMLSDACKDVDPIIGVIDTNEKLQFVRQMTEVTNNLHYIGLQRQLRQDYFNLGQKQGQ</sequence>